<accession>A0AAP0IAI5</accession>
<sequence length="68" mass="8301">MRPDNLSLEQYTQLVKCVMSCNWYEIGRFRQSVYNHPDEIMSMNSSRQSSNKIHSYVFLLPLWNWKWL</sequence>
<proteinExistence type="predicted"/>
<organism evidence="1 2">
    <name type="scientific">Stephania cephalantha</name>
    <dbReference type="NCBI Taxonomy" id="152367"/>
    <lineage>
        <taxon>Eukaryota</taxon>
        <taxon>Viridiplantae</taxon>
        <taxon>Streptophyta</taxon>
        <taxon>Embryophyta</taxon>
        <taxon>Tracheophyta</taxon>
        <taxon>Spermatophyta</taxon>
        <taxon>Magnoliopsida</taxon>
        <taxon>Ranunculales</taxon>
        <taxon>Menispermaceae</taxon>
        <taxon>Menispermoideae</taxon>
        <taxon>Cissampelideae</taxon>
        <taxon>Stephania</taxon>
    </lineage>
</organism>
<name>A0AAP0IAI5_9MAGN</name>
<evidence type="ECO:0000313" key="1">
    <source>
        <dbReference type="EMBL" id="KAK9111829.1"/>
    </source>
</evidence>
<reference evidence="1 2" key="1">
    <citation type="submission" date="2024-01" db="EMBL/GenBank/DDBJ databases">
        <title>Genome assemblies of Stephania.</title>
        <authorList>
            <person name="Yang L."/>
        </authorList>
    </citation>
    <scope>NUCLEOTIDE SEQUENCE [LARGE SCALE GENOMIC DNA]</scope>
    <source>
        <strain evidence="1">JXDWG</strain>
        <tissue evidence="1">Leaf</tissue>
    </source>
</reference>
<dbReference type="EMBL" id="JBBNAG010000008">
    <property type="protein sequence ID" value="KAK9111829.1"/>
    <property type="molecule type" value="Genomic_DNA"/>
</dbReference>
<keyword evidence="2" id="KW-1185">Reference proteome</keyword>
<comment type="caution">
    <text evidence="1">The sequence shown here is derived from an EMBL/GenBank/DDBJ whole genome shotgun (WGS) entry which is preliminary data.</text>
</comment>
<dbReference type="AlphaFoldDB" id="A0AAP0IAI5"/>
<protein>
    <submittedName>
        <fullName evidence="1">Uncharacterized protein</fullName>
    </submittedName>
</protein>
<gene>
    <name evidence="1" type="ORF">Scep_019348</name>
</gene>
<evidence type="ECO:0000313" key="2">
    <source>
        <dbReference type="Proteomes" id="UP001419268"/>
    </source>
</evidence>
<dbReference type="Proteomes" id="UP001419268">
    <property type="component" value="Unassembled WGS sequence"/>
</dbReference>